<feature type="transmembrane region" description="Helical" evidence="7">
    <location>
        <begin position="238"/>
        <end position="257"/>
    </location>
</feature>
<evidence type="ECO:0000256" key="2">
    <source>
        <dbReference type="ARBA" id="ARBA00022475"/>
    </source>
</evidence>
<feature type="transmembrane region" description="Helical" evidence="7">
    <location>
        <begin position="312"/>
        <end position="337"/>
    </location>
</feature>
<dbReference type="PANTHER" id="PTHR30250">
    <property type="entry name" value="PST FAMILY PREDICTED COLANIC ACID TRANSPORTER"/>
    <property type="match status" value="1"/>
</dbReference>
<name>A0A2X2L1P4_SHIBO</name>
<comment type="subcellular location">
    <subcellularLocation>
        <location evidence="1">Cell membrane</location>
        <topology evidence="1">Multi-pass membrane protein</topology>
    </subcellularLocation>
</comment>
<feature type="transmembrane region" description="Helical" evidence="7">
    <location>
        <begin position="206"/>
        <end position="226"/>
    </location>
</feature>
<dbReference type="Proteomes" id="UP000251799">
    <property type="component" value="Unassembled WGS sequence"/>
</dbReference>
<evidence type="ECO:0000256" key="6">
    <source>
        <dbReference type="ARBA" id="ARBA00049738"/>
    </source>
</evidence>
<gene>
    <name evidence="8" type="ORF">NCTC8576_04351</name>
</gene>
<feature type="transmembrane region" description="Helical" evidence="7">
    <location>
        <begin position="109"/>
        <end position="130"/>
    </location>
</feature>
<dbReference type="PANTHER" id="PTHR30250:SF11">
    <property type="entry name" value="O-ANTIGEN TRANSPORTER-RELATED"/>
    <property type="match status" value="1"/>
</dbReference>
<dbReference type="EMBL" id="UAUR01000007">
    <property type="protein sequence ID" value="SPZ87949.1"/>
    <property type="molecule type" value="Genomic_DNA"/>
</dbReference>
<dbReference type="InterPro" id="IPR050833">
    <property type="entry name" value="Poly_Biosynth_Transport"/>
</dbReference>
<protein>
    <recommendedName>
        <fullName evidence="6">Putative O-antigen transporter</fullName>
    </recommendedName>
</protein>
<feature type="transmembrane region" description="Helical" evidence="7">
    <location>
        <begin position="7"/>
        <end position="28"/>
    </location>
</feature>
<evidence type="ECO:0000256" key="3">
    <source>
        <dbReference type="ARBA" id="ARBA00022692"/>
    </source>
</evidence>
<feature type="transmembrane region" description="Helical" evidence="7">
    <location>
        <begin position="80"/>
        <end position="103"/>
    </location>
</feature>
<dbReference type="AlphaFoldDB" id="A0A2X2L1P4"/>
<keyword evidence="4 7" id="KW-1133">Transmembrane helix</keyword>
<proteinExistence type="predicted"/>
<feature type="transmembrane region" description="Helical" evidence="7">
    <location>
        <begin position="286"/>
        <end position="306"/>
    </location>
</feature>
<sequence length="401" mass="45605">MSSFLRSIISVSALKLVDYIVPIIIMPLVLTRFNLEGYGVYSYVLTISTFISFIYDACLNTVGVQQLNKLKGNEIAQQSFVISAIFFKLVFFFVCAIVFIIISETAGKSDYFCVVIFSFGFGMLNSWYYIAKDNFRFIIIVSLVVKILAVLFVLYYAFELHMFIFIQAIASALVGLISLIKIKNDNRLGKISFRHIKNYLKNIKHMYIYSGVNALIQPIINSAILASGNASLLGIYNVVMRFVTVSVTFSNSIITVLNKCNSEVFYSVGHKTNYVEVKYRSQLLKLLFYSIVVFICVAAISYVSIYMTKGEISRFFIFLIFSFSLAVIPSILNQYLTQLIHMIHSSKNIVKYVICSNVLSLISIFLFSSLFPYYYIVYAVVLSPIIITICCLWDLKCKNLL</sequence>
<dbReference type="GO" id="GO:0005886">
    <property type="term" value="C:plasma membrane"/>
    <property type="evidence" value="ECO:0007669"/>
    <property type="project" value="UniProtKB-SubCell"/>
</dbReference>
<evidence type="ECO:0000256" key="7">
    <source>
        <dbReference type="SAM" id="Phobius"/>
    </source>
</evidence>
<evidence type="ECO:0000256" key="4">
    <source>
        <dbReference type="ARBA" id="ARBA00022989"/>
    </source>
</evidence>
<keyword evidence="2" id="KW-1003">Cell membrane</keyword>
<evidence type="ECO:0000256" key="1">
    <source>
        <dbReference type="ARBA" id="ARBA00004651"/>
    </source>
</evidence>
<feature type="transmembrane region" description="Helical" evidence="7">
    <location>
        <begin position="40"/>
        <end position="59"/>
    </location>
</feature>
<accession>A0A2X2L1P4</accession>
<keyword evidence="5 7" id="KW-0472">Membrane</keyword>
<evidence type="ECO:0000313" key="8">
    <source>
        <dbReference type="EMBL" id="SPZ87949.1"/>
    </source>
</evidence>
<dbReference type="RefSeq" id="WP_024229136.1">
    <property type="nucleotide sequence ID" value="NZ_CABWCZ010000001.1"/>
</dbReference>
<feature type="transmembrane region" description="Helical" evidence="7">
    <location>
        <begin position="164"/>
        <end position="182"/>
    </location>
</feature>
<keyword evidence="3 7" id="KW-0812">Transmembrane</keyword>
<feature type="transmembrane region" description="Helical" evidence="7">
    <location>
        <begin position="373"/>
        <end position="395"/>
    </location>
</feature>
<organism evidence="8 9">
    <name type="scientific">Shigella boydii</name>
    <dbReference type="NCBI Taxonomy" id="621"/>
    <lineage>
        <taxon>Bacteria</taxon>
        <taxon>Pseudomonadati</taxon>
        <taxon>Pseudomonadota</taxon>
        <taxon>Gammaproteobacteria</taxon>
        <taxon>Enterobacterales</taxon>
        <taxon>Enterobacteriaceae</taxon>
        <taxon>Shigella</taxon>
    </lineage>
</organism>
<evidence type="ECO:0000313" key="9">
    <source>
        <dbReference type="Proteomes" id="UP000251799"/>
    </source>
</evidence>
<feature type="transmembrane region" description="Helical" evidence="7">
    <location>
        <begin position="349"/>
        <end position="367"/>
    </location>
</feature>
<evidence type="ECO:0000256" key="5">
    <source>
        <dbReference type="ARBA" id="ARBA00023136"/>
    </source>
</evidence>
<reference evidence="8 9" key="1">
    <citation type="submission" date="2018-06" db="EMBL/GenBank/DDBJ databases">
        <authorList>
            <consortium name="Pathogen Informatics"/>
            <person name="Doyle S."/>
        </authorList>
    </citation>
    <scope>NUCLEOTIDE SEQUENCE [LARGE SCALE GENOMIC DNA]</scope>
    <source>
        <strain evidence="8 9">NCTC8576</strain>
    </source>
</reference>
<feature type="transmembrane region" description="Helical" evidence="7">
    <location>
        <begin position="137"/>
        <end position="158"/>
    </location>
</feature>